<feature type="domain" description="Ribbon-helix-helix protein CopG" evidence="1">
    <location>
        <begin position="5"/>
        <end position="40"/>
    </location>
</feature>
<protein>
    <recommendedName>
        <fullName evidence="1">Ribbon-helix-helix protein CopG domain-containing protein</fullName>
    </recommendedName>
</protein>
<organism evidence="2">
    <name type="scientific">uncultured Sulfurovum sp</name>
    <dbReference type="NCBI Taxonomy" id="269237"/>
    <lineage>
        <taxon>Bacteria</taxon>
        <taxon>Pseudomonadati</taxon>
        <taxon>Campylobacterota</taxon>
        <taxon>Epsilonproteobacteria</taxon>
        <taxon>Campylobacterales</taxon>
        <taxon>Sulfurovaceae</taxon>
        <taxon>Sulfurovum</taxon>
        <taxon>environmental samples</taxon>
    </lineage>
</organism>
<proteinExistence type="predicted"/>
<name>A0A6S6S4K1_9BACT</name>
<evidence type="ECO:0000313" key="2">
    <source>
        <dbReference type="EMBL" id="CAA6804580.1"/>
    </source>
</evidence>
<dbReference type="AlphaFoldDB" id="A0A6S6S4K1"/>
<dbReference type="CDD" id="cd22235">
    <property type="entry name" value="RHH_CopG_archaea"/>
    <property type="match status" value="1"/>
</dbReference>
<dbReference type="Pfam" id="PF01402">
    <property type="entry name" value="RHH_1"/>
    <property type="match status" value="1"/>
</dbReference>
<dbReference type="InterPro" id="IPR010985">
    <property type="entry name" value="Ribbon_hlx_hlx"/>
</dbReference>
<dbReference type="SUPFAM" id="SSF47598">
    <property type="entry name" value="Ribbon-helix-helix"/>
    <property type="match status" value="1"/>
</dbReference>
<sequence length="78" mass="8966">MMVATVRLDSELEAVLNSLSKRLHKKRSDIIREAISFYAKTLEDTKKSRLHSAIDKTMSQDFDEYKTMEATLDDGITK</sequence>
<evidence type="ECO:0000259" key="1">
    <source>
        <dbReference type="Pfam" id="PF01402"/>
    </source>
</evidence>
<reference evidence="2" key="1">
    <citation type="submission" date="2020-01" db="EMBL/GenBank/DDBJ databases">
        <authorList>
            <person name="Meier V. D."/>
            <person name="Meier V D."/>
        </authorList>
    </citation>
    <scope>NUCLEOTIDE SEQUENCE</scope>
    <source>
        <strain evidence="2">HLG_WM_MAG_02</strain>
    </source>
</reference>
<dbReference type="GO" id="GO:0006355">
    <property type="term" value="P:regulation of DNA-templated transcription"/>
    <property type="evidence" value="ECO:0007669"/>
    <property type="project" value="InterPro"/>
</dbReference>
<accession>A0A6S6S4K1</accession>
<dbReference type="EMBL" id="CACVAZ010000018">
    <property type="protein sequence ID" value="CAA6804580.1"/>
    <property type="molecule type" value="Genomic_DNA"/>
</dbReference>
<dbReference type="InterPro" id="IPR002145">
    <property type="entry name" value="CopG"/>
</dbReference>
<gene>
    <name evidence="2" type="ORF">HELGO_WM30118</name>
</gene>